<dbReference type="InterPro" id="IPR004629">
    <property type="entry name" value="WecG_TagA_CpsF"/>
</dbReference>
<gene>
    <name evidence="3" type="ORF">PPNSA23_08800</name>
</gene>
<keyword evidence="2" id="KW-0808">Transferase</keyword>
<name>A0ABQ0GW90_9HYPH</name>
<dbReference type="PANTHER" id="PTHR34136:SF1">
    <property type="entry name" value="UDP-N-ACETYL-D-MANNOSAMINURONIC ACID TRANSFERASE"/>
    <property type="match status" value="1"/>
</dbReference>
<accession>A0ABQ0GW90</accession>
<dbReference type="Pfam" id="PF03808">
    <property type="entry name" value="Glyco_tran_WecG"/>
    <property type="match status" value="1"/>
</dbReference>
<dbReference type="RefSeq" id="WP_407863853.1">
    <property type="nucleotide sequence ID" value="NZ_BAAFZP010000001.1"/>
</dbReference>
<reference evidence="3 4" key="1">
    <citation type="submission" date="2024-10" db="EMBL/GenBank/DDBJ databases">
        <title>Isolation, draft genome sequencing and identification of Phyllobacterium sp. NSA23, isolated from leaf soil.</title>
        <authorList>
            <person name="Akita H."/>
        </authorList>
    </citation>
    <scope>NUCLEOTIDE SEQUENCE [LARGE SCALE GENOMIC DNA]</scope>
    <source>
        <strain evidence="3 4">NSA23</strain>
    </source>
</reference>
<comment type="caution">
    <text evidence="3">The sequence shown here is derived from an EMBL/GenBank/DDBJ whole genome shotgun (WGS) entry which is preliminary data.</text>
</comment>
<dbReference type="NCBIfam" id="TIGR00696">
    <property type="entry name" value="wecG_tagA_cpsF"/>
    <property type="match status" value="1"/>
</dbReference>
<organism evidence="3 4">
    <name type="scientific">Phyllobacterium phragmitis</name>
    <dbReference type="NCBI Taxonomy" id="2670329"/>
    <lineage>
        <taxon>Bacteria</taxon>
        <taxon>Pseudomonadati</taxon>
        <taxon>Pseudomonadota</taxon>
        <taxon>Alphaproteobacteria</taxon>
        <taxon>Hyphomicrobiales</taxon>
        <taxon>Phyllobacteriaceae</taxon>
        <taxon>Phyllobacterium</taxon>
    </lineage>
</organism>
<evidence type="ECO:0000313" key="3">
    <source>
        <dbReference type="EMBL" id="GAB1580937.1"/>
    </source>
</evidence>
<protein>
    <submittedName>
        <fullName evidence="3">WecB/TagA/CpsF family glycosyltransferase</fullName>
    </submittedName>
</protein>
<sequence>MTPDRRKPVAGGRSRAPTPGLAPAYDVLGIPVAALGWQAALDLVAGRIARGEFLRVAWLNAHCANIAWQVPRYRAALNSFLVLPDGLGVDLAASLWHGKKFPANLNGTDFMPALIRHIETPLRIGLLGARRDVTERAVAFFAGLAPQHEVRMISDGFFTPEQEEGILKTLADFHPDILLVAMGVPRQELFIVDKLTQKHCTAAFAVGALFDLHTGTVPRAPLWMRKLRVEWLYRLWQEPGRLWRRYIIGNFVFVARLLRVRLFGKKTFSNDDGEA</sequence>
<dbReference type="CDD" id="cd06533">
    <property type="entry name" value="Glyco_transf_WecG_TagA"/>
    <property type="match status" value="1"/>
</dbReference>
<keyword evidence="1" id="KW-0328">Glycosyltransferase</keyword>
<evidence type="ECO:0000256" key="2">
    <source>
        <dbReference type="ARBA" id="ARBA00022679"/>
    </source>
</evidence>
<keyword evidence="4" id="KW-1185">Reference proteome</keyword>
<evidence type="ECO:0000313" key="4">
    <source>
        <dbReference type="Proteomes" id="UP001628091"/>
    </source>
</evidence>
<dbReference type="EMBL" id="BAAFZP010000001">
    <property type="protein sequence ID" value="GAB1580937.1"/>
    <property type="molecule type" value="Genomic_DNA"/>
</dbReference>
<evidence type="ECO:0000256" key="1">
    <source>
        <dbReference type="ARBA" id="ARBA00022676"/>
    </source>
</evidence>
<proteinExistence type="predicted"/>
<dbReference type="Proteomes" id="UP001628091">
    <property type="component" value="Unassembled WGS sequence"/>
</dbReference>
<dbReference type="PANTHER" id="PTHR34136">
    <property type="match status" value="1"/>
</dbReference>